<dbReference type="InterPro" id="IPR002104">
    <property type="entry name" value="Integrase_catalytic"/>
</dbReference>
<gene>
    <name evidence="9" type="ORF">DFK10_10980</name>
</gene>
<protein>
    <submittedName>
        <fullName evidence="9">Integrase</fullName>
    </submittedName>
</protein>
<keyword evidence="10" id="KW-1185">Reference proteome</keyword>
<organism evidence="9 10">
    <name type="scientific">Salibaculum griseiflavum</name>
    <dbReference type="NCBI Taxonomy" id="1914409"/>
    <lineage>
        <taxon>Bacteria</taxon>
        <taxon>Pseudomonadati</taxon>
        <taxon>Pseudomonadota</taxon>
        <taxon>Alphaproteobacteria</taxon>
        <taxon>Rhodobacterales</taxon>
        <taxon>Roseobacteraceae</taxon>
        <taxon>Salibaculum</taxon>
    </lineage>
</organism>
<dbReference type="InterPro" id="IPR011010">
    <property type="entry name" value="DNA_brk_join_enz"/>
</dbReference>
<accession>A0A2V1P2A6</accession>
<dbReference type="InterPro" id="IPR053876">
    <property type="entry name" value="Phage_int_M"/>
</dbReference>
<name>A0A2V1P2A6_9RHOB</name>
<dbReference type="PROSITE" id="PS51900">
    <property type="entry name" value="CB"/>
    <property type="match status" value="1"/>
</dbReference>
<dbReference type="Pfam" id="PF13356">
    <property type="entry name" value="Arm-DNA-bind_3"/>
    <property type="match status" value="1"/>
</dbReference>
<dbReference type="InterPro" id="IPR044068">
    <property type="entry name" value="CB"/>
</dbReference>
<dbReference type="RefSeq" id="WP_109389072.1">
    <property type="nucleotide sequence ID" value="NZ_QETF01000011.1"/>
</dbReference>
<dbReference type="InterPro" id="IPR050808">
    <property type="entry name" value="Phage_Integrase"/>
</dbReference>
<dbReference type="Gene3D" id="3.30.160.390">
    <property type="entry name" value="Integrase, DNA-binding domain"/>
    <property type="match status" value="1"/>
</dbReference>
<evidence type="ECO:0000313" key="10">
    <source>
        <dbReference type="Proteomes" id="UP000245293"/>
    </source>
</evidence>
<evidence type="ECO:0000256" key="5">
    <source>
        <dbReference type="PROSITE-ProRule" id="PRU01248"/>
    </source>
</evidence>
<feature type="domain" description="Core-binding (CB)" evidence="8">
    <location>
        <begin position="110"/>
        <end position="191"/>
    </location>
</feature>
<dbReference type="PANTHER" id="PTHR30629">
    <property type="entry name" value="PROPHAGE INTEGRASE"/>
    <property type="match status" value="1"/>
</dbReference>
<dbReference type="Pfam" id="PF22022">
    <property type="entry name" value="Phage_int_M"/>
    <property type="match status" value="1"/>
</dbReference>
<sequence length="405" mass="45892">MLLTDSKIRAAKPAERTYRIADGHGLYLEVLPSGTKTFRLRYYFPAGKRRWSNLGPYPQVKLADARGQRDRYRETIRQGEDPEPERKPRRAPAQASPKPPTLGPAVRDPGLVATVCDHYLLFRKRDGANQRTLVKLERHLETVKAGIGDRQITDISGPDILALVRPIEEAGKVETAHEVRSRCSQLFRFAIAEGRATADPARAVTFAMAKRKRGSFQAITDPERVGAMLKAIRRTDRATDQVKTALLLSAYLFPRSSELRGMRWNEIDWNAGLWEIPAERMKMKRPHLVPLSPQAKAILEGIRPITGHAELVLCSPNDSSRPISSTIMKTCLTKVGFSDHTQHGFRTTFSTNMNEMGWNSDWIEKQLAHETTQKVRAAYNRAEYLADRIRMVHAYGEWLTKLEKS</sequence>
<dbReference type="GO" id="GO:0015074">
    <property type="term" value="P:DNA integration"/>
    <property type="evidence" value="ECO:0007669"/>
    <property type="project" value="UniProtKB-KW"/>
</dbReference>
<keyword evidence="4" id="KW-0233">DNA recombination</keyword>
<dbReference type="GO" id="GO:0003677">
    <property type="term" value="F:DNA binding"/>
    <property type="evidence" value="ECO:0007669"/>
    <property type="project" value="UniProtKB-UniRule"/>
</dbReference>
<dbReference type="InterPro" id="IPR038488">
    <property type="entry name" value="Integrase_DNA-bd_sf"/>
</dbReference>
<comment type="caution">
    <text evidence="9">The sequence shown here is derived from an EMBL/GenBank/DDBJ whole genome shotgun (WGS) entry which is preliminary data.</text>
</comment>
<feature type="region of interest" description="Disordered" evidence="6">
    <location>
        <begin position="62"/>
        <end position="107"/>
    </location>
</feature>
<dbReference type="OrthoDB" id="9795573at2"/>
<feature type="domain" description="Tyr recombinase" evidence="7">
    <location>
        <begin position="215"/>
        <end position="394"/>
    </location>
</feature>
<dbReference type="Proteomes" id="UP000245293">
    <property type="component" value="Unassembled WGS sequence"/>
</dbReference>
<dbReference type="InterPro" id="IPR010998">
    <property type="entry name" value="Integrase_recombinase_N"/>
</dbReference>
<evidence type="ECO:0000256" key="3">
    <source>
        <dbReference type="ARBA" id="ARBA00023125"/>
    </source>
</evidence>
<comment type="similarity">
    <text evidence="1">Belongs to the 'phage' integrase family.</text>
</comment>
<evidence type="ECO:0000259" key="7">
    <source>
        <dbReference type="PROSITE" id="PS51898"/>
    </source>
</evidence>
<dbReference type="InterPro" id="IPR025166">
    <property type="entry name" value="Integrase_DNA_bind_dom"/>
</dbReference>
<dbReference type="CDD" id="cd00801">
    <property type="entry name" value="INT_P4_C"/>
    <property type="match status" value="1"/>
</dbReference>
<dbReference type="EMBL" id="QETF01000011">
    <property type="protein sequence ID" value="PWG16651.1"/>
    <property type="molecule type" value="Genomic_DNA"/>
</dbReference>
<feature type="compositionally biased region" description="Basic and acidic residues" evidence="6">
    <location>
        <begin position="63"/>
        <end position="86"/>
    </location>
</feature>
<reference evidence="10" key="1">
    <citation type="submission" date="2018-05" db="EMBL/GenBank/DDBJ databases">
        <authorList>
            <person name="Du Z."/>
            <person name="Wang X."/>
        </authorList>
    </citation>
    <scope>NUCLEOTIDE SEQUENCE [LARGE SCALE GENOMIC DNA]</scope>
    <source>
        <strain evidence="10">WDS4C29</strain>
    </source>
</reference>
<dbReference type="Gene3D" id="1.10.443.10">
    <property type="entry name" value="Intergrase catalytic core"/>
    <property type="match status" value="1"/>
</dbReference>
<dbReference type="Pfam" id="PF00589">
    <property type="entry name" value="Phage_integrase"/>
    <property type="match status" value="1"/>
</dbReference>
<evidence type="ECO:0000256" key="1">
    <source>
        <dbReference type="ARBA" id="ARBA00008857"/>
    </source>
</evidence>
<evidence type="ECO:0000256" key="6">
    <source>
        <dbReference type="SAM" id="MobiDB-lite"/>
    </source>
</evidence>
<dbReference type="InterPro" id="IPR013762">
    <property type="entry name" value="Integrase-like_cat_sf"/>
</dbReference>
<dbReference type="AlphaFoldDB" id="A0A2V1P2A6"/>
<dbReference type="SUPFAM" id="SSF56349">
    <property type="entry name" value="DNA breaking-rejoining enzymes"/>
    <property type="match status" value="1"/>
</dbReference>
<keyword evidence="3 5" id="KW-0238">DNA-binding</keyword>
<evidence type="ECO:0000256" key="2">
    <source>
        <dbReference type="ARBA" id="ARBA00022908"/>
    </source>
</evidence>
<proteinExistence type="inferred from homology"/>
<dbReference type="PROSITE" id="PS51898">
    <property type="entry name" value="TYR_RECOMBINASE"/>
    <property type="match status" value="1"/>
</dbReference>
<evidence type="ECO:0000259" key="8">
    <source>
        <dbReference type="PROSITE" id="PS51900"/>
    </source>
</evidence>
<dbReference type="Gene3D" id="1.10.150.130">
    <property type="match status" value="1"/>
</dbReference>
<evidence type="ECO:0000313" key="9">
    <source>
        <dbReference type="EMBL" id="PWG16651.1"/>
    </source>
</evidence>
<dbReference type="PANTHER" id="PTHR30629:SF2">
    <property type="entry name" value="PROPHAGE INTEGRASE INTS-RELATED"/>
    <property type="match status" value="1"/>
</dbReference>
<evidence type="ECO:0000256" key="4">
    <source>
        <dbReference type="ARBA" id="ARBA00023172"/>
    </source>
</evidence>
<keyword evidence="2" id="KW-0229">DNA integration</keyword>
<dbReference type="GO" id="GO:0006310">
    <property type="term" value="P:DNA recombination"/>
    <property type="evidence" value="ECO:0007669"/>
    <property type="project" value="UniProtKB-KW"/>
</dbReference>